<keyword evidence="3" id="KW-1185">Reference proteome</keyword>
<evidence type="ECO:0000313" key="3">
    <source>
        <dbReference type="Proteomes" id="UP001596036"/>
    </source>
</evidence>
<dbReference type="SUPFAM" id="SSF53474">
    <property type="entry name" value="alpha/beta-Hydrolases"/>
    <property type="match status" value="1"/>
</dbReference>
<dbReference type="Gene3D" id="3.40.50.1820">
    <property type="entry name" value="alpha/beta hydrolase"/>
    <property type="match status" value="1"/>
</dbReference>
<dbReference type="EMBL" id="JBHSNM010000001">
    <property type="protein sequence ID" value="MFC5569268.1"/>
    <property type="molecule type" value="Genomic_DNA"/>
</dbReference>
<comment type="caution">
    <text evidence="2">The sequence shown here is derived from an EMBL/GenBank/DDBJ whole genome shotgun (WGS) entry which is preliminary data.</text>
</comment>
<dbReference type="PANTHER" id="PTHR32015:SF1">
    <property type="entry name" value="LIPASE"/>
    <property type="match status" value="1"/>
</dbReference>
<dbReference type="Proteomes" id="UP001596036">
    <property type="component" value="Unassembled WGS sequence"/>
</dbReference>
<accession>A0ABW0SJP8</accession>
<dbReference type="Pfam" id="PF01674">
    <property type="entry name" value="Lipase_2"/>
    <property type="match status" value="1"/>
</dbReference>
<proteinExistence type="predicted"/>
<feature type="signal peptide" evidence="1">
    <location>
        <begin position="1"/>
        <end position="22"/>
    </location>
</feature>
<organism evidence="2 3">
    <name type="scientific">Lysobacter yangpyeongensis</name>
    <dbReference type="NCBI Taxonomy" id="346182"/>
    <lineage>
        <taxon>Bacteria</taxon>
        <taxon>Pseudomonadati</taxon>
        <taxon>Pseudomonadota</taxon>
        <taxon>Gammaproteobacteria</taxon>
        <taxon>Lysobacterales</taxon>
        <taxon>Lysobacteraceae</taxon>
        <taxon>Lysobacter</taxon>
    </lineage>
</organism>
<dbReference type="InterPro" id="IPR029058">
    <property type="entry name" value="AB_hydrolase_fold"/>
</dbReference>
<reference evidence="3" key="1">
    <citation type="journal article" date="2019" name="Int. J. Syst. Evol. Microbiol.">
        <title>The Global Catalogue of Microorganisms (GCM) 10K type strain sequencing project: providing services to taxonomists for standard genome sequencing and annotation.</title>
        <authorList>
            <consortium name="The Broad Institute Genomics Platform"/>
            <consortium name="The Broad Institute Genome Sequencing Center for Infectious Disease"/>
            <person name="Wu L."/>
            <person name="Ma J."/>
        </authorList>
    </citation>
    <scope>NUCLEOTIDE SEQUENCE [LARGE SCALE GENOMIC DNA]</scope>
    <source>
        <strain evidence="3">KACC 11407</strain>
    </source>
</reference>
<sequence>MFRSTLKGVPALLATIASAAFALALPALGAVFLLLPGDAHALTCGSNNGFTCTGTATQYAGGFNPGVGSGGFGGGNCTATRTPVVFIPGNGDSAISFDMPPGSVGGGYTTPTASVYDELKARGYNDCELFGITYLDADERATPQFNYHEPTKYQILKTFIDKVKAYTGRSQVDIVAHSMGSSMAMAMLRYYGYQGSVRRFVNIGGGLRGLNTCYATGYQSPYAPTCNAEAYVWPYDYYTFGFYPSTGVVYYGYNRWTGSGSNSLRAMPALFSTISFYTITAGLYDQVHCFTTSYVGGCSSGALFNGGSNVKAQVDIGFGSSAYGYDWDWSDGSPYNQGGGDTSSGVGHFRSKSNAGRIVYNMLATTCTTGCANGYAGVNGPAVNR</sequence>
<evidence type="ECO:0000313" key="2">
    <source>
        <dbReference type="EMBL" id="MFC5569268.1"/>
    </source>
</evidence>
<protein>
    <submittedName>
        <fullName evidence="2">Esterase/lipase family protein</fullName>
    </submittedName>
</protein>
<dbReference type="RefSeq" id="WP_386753252.1">
    <property type="nucleotide sequence ID" value="NZ_JBHSNM010000001.1"/>
</dbReference>
<gene>
    <name evidence="2" type="ORF">ACFPN1_04185</name>
</gene>
<keyword evidence="1" id="KW-0732">Signal</keyword>
<dbReference type="InterPro" id="IPR002918">
    <property type="entry name" value="Lipase_EstA/Esterase_EstB"/>
</dbReference>
<dbReference type="PANTHER" id="PTHR32015">
    <property type="entry name" value="FASTING INDUCED LIPASE"/>
    <property type="match status" value="1"/>
</dbReference>
<evidence type="ECO:0000256" key="1">
    <source>
        <dbReference type="SAM" id="SignalP"/>
    </source>
</evidence>
<name>A0ABW0SJP8_9GAMM</name>
<feature type="chain" id="PRO_5045653496" evidence="1">
    <location>
        <begin position="23"/>
        <end position="385"/>
    </location>
</feature>